<dbReference type="OrthoDB" id="1414216at2759"/>
<dbReference type="FunFam" id="3.30.2280.10:FF:000002">
    <property type="entry name" value="Clustered mitochondria protein homolog"/>
    <property type="match status" value="1"/>
</dbReference>
<dbReference type="GO" id="GO:0003729">
    <property type="term" value="F:mRNA binding"/>
    <property type="evidence" value="ECO:0007669"/>
    <property type="project" value="TreeGrafter"/>
</dbReference>
<comment type="caution">
    <text evidence="3">The sequence shown here is derived from an EMBL/GenBank/DDBJ whole genome shotgun (WGS) entry which is preliminary data.</text>
</comment>
<dbReference type="GO" id="GO:0048312">
    <property type="term" value="P:intracellular distribution of mitochondria"/>
    <property type="evidence" value="ECO:0007669"/>
    <property type="project" value="TreeGrafter"/>
</dbReference>
<dbReference type="Gene3D" id="3.30.2280.10">
    <property type="entry name" value="Hypothetical protein (hspc210)"/>
    <property type="match status" value="1"/>
</dbReference>
<dbReference type="EMBL" id="JTDF01004569">
    <property type="protein sequence ID" value="KAF8566835.1"/>
    <property type="molecule type" value="Genomic_DNA"/>
</dbReference>
<dbReference type="PANTHER" id="PTHR12601">
    <property type="entry name" value="EUKARYOTIC TRANSLATION INITIATION FACTOR 3 SUBUNIT EIF-3"/>
    <property type="match status" value="1"/>
</dbReference>
<sequence>FIYSLSSGTDLWVVFRLFFLPERKTTQSRSDSRMEFAPPEFILPGHTANGPHDLPVCPLHPWNHEGKPIRCVRQLNYSNWNPPPPPRKLLGDLIYLFFHTLEDKRYHITACPRGFYVNMSTEDEFNPHPIQHAYVAHSLLDLLKQLSPGFKRNFETLLKRRAAKHPFERVPSPYQVHSWLAPSFDHTPDSVRKEEEFLPRLYTERNAQHPWLV</sequence>
<proteinExistence type="predicted"/>
<name>A0A8T0D777_9TREM</name>
<dbReference type="InterPro" id="IPR027523">
    <property type="entry name" value="CLU_prot"/>
</dbReference>
<organism evidence="3 5">
    <name type="scientific">Paragonimus westermani</name>
    <dbReference type="NCBI Taxonomy" id="34504"/>
    <lineage>
        <taxon>Eukaryota</taxon>
        <taxon>Metazoa</taxon>
        <taxon>Spiralia</taxon>
        <taxon>Lophotrochozoa</taxon>
        <taxon>Platyhelminthes</taxon>
        <taxon>Trematoda</taxon>
        <taxon>Digenea</taxon>
        <taxon>Plagiorchiida</taxon>
        <taxon>Troglotremata</taxon>
        <taxon>Troglotrematidae</taxon>
        <taxon>Paragonimus</taxon>
    </lineage>
</organism>
<dbReference type="PANTHER" id="PTHR12601:SF6">
    <property type="entry name" value="CLUSTERED MITOCHONDRIA PROTEIN HOMOLOG"/>
    <property type="match status" value="1"/>
</dbReference>
<dbReference type="GO" id="GO:0005737">
    <property type="term" value="C:cytoplasm"/>
    <property type="evidence" value="ECO:0007669"/>
    <property type="project" value="TreeGrafter"/>
</dbReference>
<evidence type="ECO:0000313" key="4">
    <source>
        <dbReference type="EMBL" id="KAF8566835.1"/>
    </source>
</evidence>
<keyword evidence="5" id="KW-1185">Reference proteome</keyword>
<evidence type="ECO:0000313" key="3">
    <source>
        <dbReference type="EMBL" id="KAF8562588.1"/>
    </source>
</evidence>
<dbReference type="InterPro" id="IPR023231">
    <property type="entry name" value="GSKIP_dom_sf"/>
</dbReference>
<feature type="non-terminal residue" evidence="3">
    <location>
        <position position="213"/>
    </location>
</feature>
<evidence type="ECO:0000259" key="2">
    <source>
        <dbReference type="Pfam" id="PF05303"/>
    </source>
</evidence>
<dbReference type="AlphaFoldDB" id="A0A8T0D777"/>
<dbReference type="InterPro" id="IPR007967">
    <property type="entry name" value="GSKIP_dom"/>
</dbReference>
<reference evidence="3 5" key="1">
    <citation type="submission" date="2019-07" db="EMBL/GenBank/DDBJ databases">
        <title>Annotation for the trematode Paragonimus westermani.</title>
        <authorList>
            <person name="Choi Y.-J."/>
        </authorList>
    </citation>
    <scope>NUCLEOTIDE SEQUENCE [LARGE SCALE GENOMIC DNA]</scope>
    <source>
        <strain evidence="3">180907_Pwestermani</strain>
    </source>
</reference>
<dbReference type="Proteomes" id="UP000699462">
    <property type="component" value="Unassembled WGS sequence"/>
</dbReference>
<accession>A0A8T0D777</accession>
<evidence type="ECO:0000256" key="1">
    <source>
        <dbReference type="ARBA" id="ARBA00022490"/>
    </source>
</evidence>
<dbReference type="SUPFAM" id="SSF103107">
    <property type="entry name" value="Hypothetical protein c14orf129, hspc210"/>
    <property type="match status" value="1"/>
</dbReference>
<dbReference type="Pfam" id="PF05303">
    <property type="entry name" value="GSKIP_dom"/>
    <property type="match status" value="1"/>
</dbReference>
<protein>
    <recommendedName>
        <fullName evidence="2">GSKIP domain-containing protein</fullName>
    </recommendedName>
</protein>
<evidence type="ECO:0000313" key="5">
    <source>
        <dbReference type="Proteomes" id="UP000699462"/>
    </source>
</evidence>
<gene>
    <name evidence="4" type="ORF">P879_08751</name>
    <name evidence="3" type="ORF">P879_11757</name>
</gene>
<feature type="domain" description="GSKIP" evidence="2">
    <location>
        <begin position="92"/>
        <end position="161"/>
    </location>
</feature>
<dbReference type="EMBL" id="JTDF01018959">
    <property type="protein sequence ID" value="KAF8562588.1"/>
    <property type="molecule type" value="Genomic_DNA"/>
</dbReference>
<keyword evidence="1" id="KW-0963">Cytoplasm</keyword>